<accession>A0A554XKA1</accession>
<evidence type="ECO:0000259" key="12">
    <source>
        <dbReference type="Pfam" id="PF12019"/>
    </source>
</evidence>
<keyword evidence="4" id="KW-0488">Methylation</keyword>
<keyword evidence="6 11" id="KW-0812">Transmembrane</keyword>
<dbReference type="Proteomes" id="UP000318294">
    <property type="component" value="Unassembled WGS sequence"/>
</dbReference>
<dbReference type="EMBL" id="VJON01000002">
    <property type="protein sequence ID" value="TSE36255.1"/>
    <property type="molecule type" value="Genomic_DNA"/>
</dbReference>
<dbReference type="GO" id="GO:0015628">
    <property type="term" value="P:protein secretion by the type II secretion system"/>
    <property type="evidence" value="ECO:0007669"/>
    <property type="project" value="InterPro"/>
</dbReference>
<reference evidence="13 14" key="1">
    <citation type="submission" date="2019-07" db="EMBL/GenBank/DDBJ databases">
        <title>Tepidimonas charontis SPSP-6 draft genome.</title>
        <authorList>
            <person name="Da Costa M.S."/>
            <person name="Froufe H.J.C."/>
            <person name="Egas C."/>
            <person name="Albuquerque L."/>
        </authorList>
    </citation>
    <scope>NUCLEOTIDE SEQUENCE [LARGE SCALE GENOMIC DNA]</scope>
    <source>
        <strain evidence="13 14">SPSP-6</strain>
    </source>
</reference>
<dbReference type="RefSeq" id="WP_144327330.1">
    <property type="nucleotide sequence ID" value="NZ_VJON01000002.1"/>
</dbReference>
<dbReference type="Gene3D" id="3.55.40.10">
    <property type="entry name" value="minor pseudopilin epsh domain"/>
    <property type="match status" value="1"/>
</dbReference>
<keyword evidence="7 11" id="KW-1133">Transmembrane helix</keyword>
<evidence type="ECO:0000256" key="5">
    <source>
        <dbReference type="ARBA" id="ARBA00022519"/>
    </source>
</evidence>
<dbReference type="PROSITE" id="PS00409">
    <property type="entry name" value="PROKAR_NTER_METHYL"/>
    <property type="match status" value="1"/>
</dbReference>
<evidence type="ECO:0000256" key="10">
    <source>
        <dbReference type="ARBA" id="ARBA00030775"/>
    </source>
</evidence>
<dbReference type="InterPro" id="IPR022346">
    <property type="entry name" value="T2SS_GspH"/>
</dbReference>
<evidence type="ECO:0000256" key="8">
    <source>
        <dbReference type="ARBA" id="ARBA00023136"/>
    </source>
</evidence>
<evidence type="ECO:0000313" key="14">
    <source>
        <dbReference type="Proteomes" id="UP000318294"/>
    </source>
</evidence>
<keyword evidence="8 11" id="KW-0472">Membrane</keyword>
<protein>
    <recommendedName>
        <fullName evidence="2">Type II secretion system protein H</fullName>
    </recommendedName>
    <alternativeName>
        <fullName evidence="10">General secretion pathway protein H</fullName>
    </alternativeName>
</protein>
<evidence type="ECO:0000256" key="2">
    <source>
        <dbReference type="ARBA" id="ARBA00021549"/>
    </source>
</evidence>
<dbReference type="InterPro" id="IPR045584">
    <property type="entry name" value="Pilin-like"/>
</dbReference>
<dbReference type="OrthoDB" id="8592199at2"/>
<evidence type="ECO:0000256" key="4">
    <source>
        <dbReference type="ARBA" id="ARBA00022481"/>
    </source>
</evidence>
<organism evidence="13 14">
    <name type="scientific">Tepidimonas charontis</name>
    <dbReference type="NCBI Taxonomy" id="2267262"/>
    <lineage>
        <taxon>Bacteria</taxon>
        <taxon>Pseudomonadati</taxon>
        <taxon>Pseudomonadota</taxon>
        <taxon>Betaproteobacteria</taxon>
        <taxon>Burkholderiales</taxon>
        <taxon>Tepidimonas</taxon>
    </lineage>
</organism>
<evidence type="ECO:0000256" key="1">
    <source>
        <dbReference type="ARBA" id="ARBA00004377"/>
    </source>
</evidence>
<evidence type="ECO:0000256" key="6">
    <source>
        <dbReference type="ARBA" id="ARBA00022692"/>
    </source>
</evidence>
<evidence type="ECO:0000256" key="11">
    <source>
        <dbReference type="SAM" id="Phobius"/>
    </source>
</evidence>
<dbReference type="Pfam" id="PF12019">
    <property type="entry name" value="GspH"/>
    <property type="match status" value="1"/>
</dbReference>
<dbReference type="AlphaFoldDB" id="A0A554XKA1"/>
<feature type="transmembrane region" description="Helical" evidence="11">
    <location>
        <begin position="21"/>
        <end position="44"/>
    </location>
</feature>
<keyword evidence="14" id="KW-1185">Reference proteome</keyword>
<dbReference type="NCBIfam" id="TIGR02532">
    <property type="entry name" value="IV_pilin_GFxxxE"/>
    <property type="match status" value="1"/>
</dbReference>
<keyword evidence="5" id="KW-0997">Cell inner membrane</keyword>
<evidence type="ECO:0000256" key="7">
    <source>
        <dbReference type="ARBA" id="ARBA00022989"/>
    </source>
</evidence>
<evidence type="ECO:0000256" key="9">
    <source>
        <dbReference type="ARBA" id="ARBA00025772"/>
    </source>
</evidence>
<dbReference type="InterPro" id="IPR012902">
    <property type="entry name" value="N_methyl_site"/>
</dbReference>
<keyword evidence="3" id="KW-1003">Cell membrane</keyword>
<dbReference type="GO" id="GO:0015627">
    <property type="term" value="C:type II protein secretion system complex"/>
    <property type="evidence" value="ECO:0007669"/>
    <property type="project" value="InterPro"/>
</dbReference>
<evidence type="ECO:0000313" key="13">
    <source>
        <dbReference type="EMBL" id="TSE36255.1"/>
    </source>
</evidence>
<sequence>MQVDAMNLRCARRTRRVLRACSGVTLVELMVAVAVLGIMAAIGLPSFQGFIASNQLRSATQDLYGSLQLARIEAIRRNARVTVCKANTSLTNCDNSGAWHNGWIVFLDNTVGATPAVDSGDTILSTRQALPAPLRVLGNGGANGTATYVSFTAEGQSRQLNRAMLAGTLRVCSTSPHLEDGKRARDLVISVTGRIASDAAPALDATCPGP</sequence>
<feature type="domain" description="General secretion pathway GspH" evidence="12">
    <location>
        <begin position="59"/>
        <end position="193"/>
    </location>
</feature>
<comment type="similarity">
    <text evidence="9">Belongs to the GSP H family.</text>
</comment>
<dbReference type="GO" id="GO:0005886">
    <property type="term" value="C:plasma membrane"/>
    <property type="evidence" value="ECO:0007669"/>
    <property type="project" value="UniProtKB-SubCell"/>
</dbReference>
<comment type="subcellular location">
    <subcellularLocation>
        <location evidence="1">Cell inner membrane</location>
        <topology evidence="1">Single-pass membrane protein</topology>
    </subcellularLocation>
</comment>
<dbReference type="Pfam" id="PF07963">
    <property type="entry name" value="N_methyl"/>
    <property type="match status" value="1"/>
</dbReference>
<comment type="caution">
    <text evidence="13">The sequence shown here is derived from an EMBL/GenBank/DDBJ whole genome shotgun (WGS) entry which is preliminary data.</text>
</comment>
<proteinExistence type="inferred from homology"/>
<gene>
    <name evidence="13" type="ORF">Tchar_00306</name>
</gene>
<evidence type="ECO:0000256" key="3">
    <source>
        <dbReference type="ARBA" id="ARBA00022475"/>
    </source>
</evidence>
<name>A0A554XKA1_9BURK</name>
<dbReference type="SUPFAM" id="SSF54523">
    <property type="entry name" value="Pili subunits"/>
    <property type="match status" value="1"/>
</dbReference>